<evidence type="ECO:0000313" key="2">
    <source>
        <dbReference type="Proteomes" id="UP001163603"/>
    </source>
</evidence>
<proteinExistence type="predicted"/>
<accession>A0ACC0X6F1</accession>
<organism evidence="1 2">
    <name type="scientific">Pistacia integerrima</name>
    <dbReference type="NCBI Taxonomy" id="434235"/>
    <lineage>
        <taxon>Eukaryota</taxon>
        <taxon>Viridiplantae</taxon>
        <taxon>Streptophyta</taxon>
        <taxon>Embryophyta</taxon>
        <taxon>Tracheophyta</taxon>
        <taxon>Spermatophyta</taxon>
        <taxon>Magnoliopsida</taxon>
        <taxon>eudicotyledons</taxon>
        <taxon>Gunneridae</taxon>
        <taxon>Pentapetalae</taxon>
        <taxon>rosids</taxon>
        <taxon>malvids</taxon>
        <taxon>Sapindales</taxon>
        <taxon>Anacardiaceae</taxon>
        <taxon>Pistacia</taxon>
    </lineage>
</organism>
<dbReference type="Proteomes" id="UP001163603">
    <property type="component" value="Chromosome 14"/>
</dbReference>
<comment type="caution">
    <text evidence="1">The sequence shown here is derived from an EMBL/GenBank/DDBJ whole genome shotgun (WGS) entry which is preliminary data.</text>
</comment>
<protein>
    <submittedName>
        <fullName evidence="1">Uncharacterized protein</fullName>
    </submittedName>
</protein>
<sequence length="123" mass="14794">MRWSFKRTHLSCLFVRLISHLYFENFKITTEVALLLLTSATILLIVPFKYILAFLLMDLFTREFEFRREMVKKFISFLKERWDTVPAAPVVVLPFESDESRTAIQTRETTEQDIKKKLEKWQE</sequence>
<name>A0ACC0X6F1_9ROSI</name>
<evidence type="ECO:0000313" key="1">
    <source>
        <dbReference type="EMBL" id="KAJ0010416.1"/>
    </source>
</evidence>
<reference evidence="2" key="1">
    <citation type="journal article" date="2023" name="G3 (Bethesda)">
        <title>Genome assembly and association tests identify interacting loci associated with vigor, precocity, and sex in interspecific pistachio rootstocks.</title>
        <authorList>
            <person name="Palmer W."/>
            <person name="Jacygrad E."/>
            <person name="Sagayaradj S."/>
            <person name="Cavanaugh K."/>
            <person name="Han R."/>
            <person name="Bertier L."/>
            <person name="Beede B."/>
            <person name="Kafkas S."/>
            <person name="Golino D."/>
            <person name="Preece J."/>
            <person name="Michelmore R."/>
        </authorList>
    </citation>
    <scope>NUCLEOTIDE SEQUENCE [LARGE SCALE GENOMIC DNA]</scope>
</reference>
<gene>
    <name evidence="1" type="ORF">Pint_32961</name>
</gene>
<keyword evidence="2" id="KW-1185">Reference proteome</keyword>
<dbReference type="EMBL" id="CM047749">
    <property type="protein sequence ID" value="KAJ0010416.1"/>
    <property type="molecule type" value="Genomic_DNA"/>
</dbReference>